<dbReference type="SUPFAM" id="SSF53822">
    <property type="entry name" value="Periplasmic binding protein-like I"/>
    <property type="match status" value="1"/>
</dbReference>
<dbReference type="Proteomes" id="UP000482543">
    <property type="component" value="Unassembled WGS sequence"/>
</dbReference>
<feature type="signal peptide" evidence="1">
    <location>
        <begin position="1"/>
        <end position="18"/>
    </location>
</feature>
<keyword evidence="1" id="KW-0732">Signal</keyword>
<dbReference type="InterPro" id="IPR028082">
    <property type="entry name" value="Peripla_BP_I"/>
</dbReference>
<comment type="caution">
    <text evidence="2">The sequence shown here is derived from an EMBL/GenBank/DDBJ whole genome shotgun (WGS) entry which is preliminary data.</text>
</comment>
<accession>A0AA43Y4A7</accession>
<reference evidence="2 3" key="1">
    <citation type="submission" date="2019-04" db="EMBL/GenBank/DDBJ databases">
        <title>Genome sequencing of Clostridium botulinum Groups I-IV and Clostridium butyricum.</title>
        <authorList>
            <person name="Brunt J."/>
            <person name="Van Vliet A.H.M."/>
            <person name="Stringer S.C."/>
            <person name="Carter A.T."/>
            <person name="Peck M.W."/>
        </authorList>
    </citation>
    <scope>NUCLEOTIDE SEQUENCE [LARGE SCALE GENOMIC DNA]</scope>
    <source>
        <strain evidence="2 3">IFR 15/034</strain>
    </source>
</reference>
<dbReference type="PANTHER" id="PTHR35271">
    <property type="entry name" value="ABC TRANSPORTER, SUBSTRATE-BINDING LIPOPROTEIN-RELATED"/>
    <property type="match status" value="1"/>
</dbReference>
<dbReference type="EMBL" id="SWRJ01000001">
    <property type="protein sequence ID" value="NFI20051.1"/>
    <property type="molecule type" value="Genomic_DNA"/>
</dbReference>
<sequence>MKKLVTGILLTISILTLAACGKTTKKDKVLNIGINQIVEYVALDDNRKGFIKALEEGGYKDGDNIKIDYKNAQGDIGVSQTIAKKFASDKKDLVFAIGTPAAQSVFNATKQTPIIISAVTDPIKAGLVNSLKKPGKNVSGTIDYLPVENQLKLLKNLVPKAKKIGFIYNTSEVNSGVQLNELKKAAKGYEIIETGVTSTNEINNAIANLVNKIDVLYVPTDQLVVSSMPIIAKHTLDAKIPIIAAEKGSVESGALATVGIDYYQLGYETGKMAVSVLKGEDISKMPIKMTSKTEIYINKNSLEKLGIDKGNLGNLGNLGNVKYVEK</sequence>
<dbReference type="PANTHER" id="PTHR35271:SF1">
    <property type="entry name" value="ABC TRANSPORTER, SUBSTRATE-BINDING LIPOPROTEIN"/>
    <property type="match status" value="1"/>
</dbReference>
<name>A0AA43Y4A7_CLOBO</name>
<dbReference type="PROSITE" id="PS51257">
    <property type="entry name" value="PROKAR_LIPOPROTEIN"/>
    <property type="match status" value="1"/>
</dbReference>
<proteinExistence type="predicted"/>
<gene>
    <name evidence="2" type="ORF">FC964_01355</name>
</gene>
<organism evidence="2 3">
    <name type="scientific">Clostridium botulinum</name>
    <dbReference type="NCBI Taxonomy" id="1491"/>
    <lineage>
        <taxon>Bacteria</taxon>
        <taxon>Bacillati</taxon>
        <taxon>Bacillota</taxon>
        <taxon>Clostridia</taxon>
        <taxon>Eubacteriales</taxon>
        <taxon>Clostridiaceae</taxon>
        <taxon>Clostridium</taxon>
    </lineage>
</organism>
<protein>
    <submittedName>
        <fullName evidence="2">ABC transporter substrate-binding protein</fullName>
    </submittedName>
</protein>
<dbReference type="CDD" id="cd06325">
    <property type="entry name" value="PBP1_ABC_unchar_transporter"/>
    <property type="match status" value="1"/>
</dbReference>
<evidence type="ECO:0000313" key="3">
    <source>
        <dbReference type="Proteomes" id="UP000482543"/>
    </source>
</evidence>
<feature type="chain" id="PRO_5041400663" evidence="1">
    <location>
        <begin position="19"/>
        <end position="326"/>
    </location>
</feature>
<dbReference type="AlphaFoldDB" id="A0AA43Y4A7"/>
<dbReference type="Gene3D" id="3.40.50.2300">
    <property type="match status" value="2"/>
</dbReference>
<dbReference type="InterPro" id="IPR007487">
    <property type="entry name" value="ABC_transpt-TYRBP-like"/>
</dbReference>
<dbReference type="Pfam" id="PF04392">
    <property type="entry name" value="ABC_sub_bind"/>
    <property type="match status" value="1"/>
</dbReference>
<evidence type="ECO:0000256" key="1">
    <source>
        <dbReference type="SAM" id="SignalP"/>
    </source>
</evidence>
<evidence type="ECO:0000313" key="2">
    <source>
        <dbReference type="EMBL" id="NFI20051.1"/>
    </source>
</evidence>